<dbReference type="KEGG" id="ccz:CCALI_00612"/>
<dbReference type="Gene3D" id="2.70.98.30">
    <property type="entry name" value="Golgi alpha-mannosidase II, domain 4"/>
    <property type="match status" value="1"/>
</dbReference>
<dbReference type="InParanoid" id="S0EXC3"/>
<dbReference type="CDD" id="cd10789">
    <property type="entry name" value="GH38N_AMII_ER_cytosolic"/>
    <property type="match status" value="1"/>
</dbReference>
<dbReference type="InterPro" id="IPR011330">
    <property type="entry name" value="Glyco_hydro/deAcase_b/a-brl"/>
</dbReference>
<evidence type="ECO:0000256" key="6">
    <source>
        <dbReference type="ARBA" id="ARBA00023295"/>
    </source>
</evidence>
<dbReference type="InterPro" id="IPR037094">
    <property type="entry name" value="Glyco_hydro_38_cen_sf"/>
</dbReference>
<comment type="catalytic activity">
    <reaction evidence="1">
        <text>Hydrolysis of terminal, non-reducing alpha-D-mannose residues in alpha-D-mannosides.</text>
        <dbReference type="EC" id="3.2.1.24"/>
    </reaction>
</comment>
<dbReference type="PANTHER" id="PTHR46017:SF1">
    <property type="entry name" value="ALPHA-MANNOSIDASE 2C1"/>
    <property type="match status" value="1"/>
</dbReference>
<dbReference type="AlphaFoldDB" id="S0EXC3"/>
<dbReference type="InterPro" id="IPR028995">
    <property type="entry name" value="Glyco_hydro_57/38_cen_sf"/>
</dbReference>
<accession>S0EXC3</accession>
<reference evidence="9" key="1">
    <citation type="submission" date="2013-03" db="EMBL/GenBank/DDBJ databases">
        <title>Genome sequence of Chthonomonas calidirosea, the first sequenced genome from the Armatimonadetes phylum (formally candidate division OP10).</title>
        <authorList>
            <person name="Lee K.C.Y."/>
            <person name="Morgan X.C."/>
            <person name="Dunfield P.F."/>
            <person name="Tamas I."/>
            <person name="Houghton K.M."/>
            <person name="Vyssotski M."/>
            <person name="Ryan J.L.J."/>
            <person name="Lagutin K."/>
            <person name="McDonald I.R."/>
            <person name="Stott M.B."/>
        </authorList>
    </citation>
    <scope>NUCLEOTIDE SEQUENCE [LARGE SCALE GENOMIC DNA]</scope>
    <source>
        <strain evidence="9">DSM 23976 / ICMP 18418 / T49</strain>
    </source>
</reference>
<organism evidence="8 9">
    <name type="scientific">Chthonomonas calidirosea (strain DSM 23976 / ICMP 18418 / T49)</name>
    <dbReference type="NCBI Taxonomy" id="1303518"/>
    <lineage>
        <taxon>Bacteria</taxon>
        <taxon>Bacillati</taxon>
        <taxon>Armatimonadota</taxon>
        <taxon>Chthonomonadia</taxon>
        <taxon>Chthonomonadales</taxon>
        <taxon>Chthonomonadaceae</taxon>
        <taxon>Chthonomonas</taxon>
    </lineage>
</organism>
<dbReference type="InterPro" id="IPR041147">
    <property type="entry name" value="GH38_C"/>
</dbReference>
<gene>
    <name evidence="8" type="ORF">CCALI_00612</name>
</gene>
<dbReference type="InterPro" id="IPR011013">
    <property type="entry name" value="Gal_mutarotase_sf_dom"/>
</dbReference>
<dbReference type="Pfam" id="PF17677">
    <property type="entry name" value="Glyco_hydro38C2"/>
    <property type="match status" value="1"/>
</dbReference>
<dbReference type="GO" id="GO:0004559">
    <property type="term" value="F:alpha-mannosidase activity"/>
    <property type="evidence" value="ECO:0007669"/>
    <property type="project" value="UniProtKB-EC"/>
</dbReference>
<evidence type="ECO:0000256" key="3">
    <source>
        <dbReference type="ARBA" id="ARBA00012752"/>
    </source>
</evidence>
<evidence type="ECO:0000256" key="2">
    <source>
        <dbReference type="ARBA" id="ARBA00009792"/>
    </source>
</evidence>
<dbReference type="Proteomes" id="UP000014227">
    <property type="component" value="Chromosome I"/>
</dbReference>
<dbReference type="EC" id="3.2.1.24" evidence="3"/>
<dbReference type="HOGENOM" id="CLU_003442_0_1_0"/>
<comment type="similarity">
    <text evidence="2">Belongs to the glycosyl hydrolase 38 family.</text>
</comment>
<dbReference type="SMART" id="SM00872">
    <property type="entry name" value="Alpha-mann_mid"/>
    <property type="match status" value="1"/>
</dbReference>
<dbReference type="InterPro" id="IPR011682">
    <property type="entry name" value="Glyco_hydro_38_C"/>
</dbReference>
<feature type="domain" description="Glycoside hydrolase family 38 central" evidence="7">
    <location>
        <begin position="508"/>
        <end position="585"/>
    </location>
</feature>
<keyword evidence="6 8" id="KW-0326">Glycosidase</keyword>
<dbReference type="PANTHER" id="PTHR46017">
    <property type="entry name" value="ALPHA-MANNOSIDASE 2C1"/>
    <property type="match status" value="1"/>
</dbReference>
<dbReference type="GO" id="GO:0009313">
    <property type="term" value="P:oligosaccharide catabolic process"/>
    <property type="evidence" value="ECO:0007669"/>
    <property type="project" value="TreeGrafter"/>
</dbReference>
<dbReference type="InterPro" id="IPR027291">
    <property type="entry name" value="Glyco_hydro_38_N_sf"/>
</dbReference>
<dbReference type="FunFam" id="2.70.98.30:FF:000001">
    <property type="entry name" value="alpha-mannosidase 2C1 isoform X2"/>
    <property type="match status" value="1"/>
</dbReference>
<evidence type="ECO:0000256" key="1">
    <source>
        <dbReference type="ARBA" id="ARBA00000365"/>
    </source>
</evidence>
<dbReference type="InterPro" id="IPR015341">
    <property type="entry name" value="Glyco_hydro_38_cen"/>
</dbReference>
<evidence type="ECO:0000256" key="4">
    <source>
        <dbReference type="ARBA" id="ARBA00022723"/>
    </source>
</evidence>
<dbReference type="SUPFAM" id="SSF88713">
    <property type="entry name" value="Glycoside hydrolase/deacetylase"/>
    <property type="match status" value="1"/>
</dbReference>
<dbReference type="InterPro" id="IPR054723">
    <property type="entry name" value="Ams1-like_N"/>
</dbReference>
<dbReference type="GO" id="GO:0030246">
    <property type="term" value="F:carbohydrate binding"/>
    <property type="evidence" value="ECO:0007669"/>
    <property type="project" value="InterPro"/>
</dbReference>
<evidence type="ECO:0000313" key="8">
    <source>
        <dbReference type="EMBL" id="CCW34438.1"/>
    </source>
</evidence>
<evidence type="ECO:0000259" key="7">
    <source>
        <dbReference type="SMART" id="SM00872"/>
    </source>
</evidence>
<evidence type="ECO:0000313" key="9">
    <source>
        <dbReference type="Proteomes" id="UP000014227"/>
    </source>
</evidence>
<dbReference type="Pfam" id="PF01074">
    <property type="entry name" value="Glyco_hydro_38N"/>
    <property type="match status" value="1"/>
</dbReference>
<dbReference type="Pfam" id="PF07748">
    <property type="entry name" value="Glyco_hydro_38C"/>
    <property type="match status" value="1"/>
</dbReference>
<dbReference type="GO" id="GO:0046872">
    <property type="term" value="F:metal ion binding"/>
    <property type="evidence" value="ECO:0007669"/>
    <property type="project" value="UniProtKB-KW"/>
</dbReference>
<dbReference type="InterPro" id="IPR000602">
    <property type="entry name" value="Glyco_hydro_38_N"/>
</dbReference>
<dbReference type="SUPFAM" id="SSF74650">
    <property type="entry name" value="Galactose mutarotase-like"/>
    <property type="match status" value="1"/>
</dbReference>
<proteinExistence type="inferred from homology"/>
<sequence>MLKHPEITQRRIEQFLQRTLRPLLWAETVPMEAAVYRPHGESARDYREMKIDPVAAQRAEYTPVTPGYRWGPIWSDAWFRLQGRVPEAWRGQAVVARINTGAESIVWDEDNPVQGIDHHHGELLVTEEARGGEEITLFVQATGMNPYVSVSGRPRDPDPTPFTFQYAELALYDRELFAFYFDVNIAYQVMLEQPQDSPRYGQLLYALNEVVNLYEPGDRETMREARRRLAEVYQRSASPSAHQISAIGHAHIDTAWLWPLERTQYKCIHTFATATRYMDLYPEYKFICSQAAQYEWVKHMAPKLYERIREKIKSGQWEVTGSMWVEADCNLSSGESLVRQILHGKNFFMDEFGIETRDLWLPDVFGYAAALPQILKKARIDYFLTQKISWNQFNKFPHHTFLWQGIDGTRIFTHFPPADTYNAMMTPKELAYNVRNFRENDRATRSLYVYGYGDGGGGPTIEMIENAARLKDVEGMPRVTLEKASEFFKKAEAEAKDLPVWVGELYLELHRGTYTTQARNKRGNRKSEFALRDAEFLSVINPKGLASYPHGALDRAWKTTLLNQFHDIIPGSSVNEVYRDSEKDYASILQTATAIIRENETALAAEIDTTGLRRPVMVWSNLSHFANEVVSVPLGANEKPVAALGPEGDIMPVQIETRADGSREALFLARNVPLHGYAVWDLGATSVAPEIEDRVTVTKASLENEAIRVEFDEATGLITRIYDKDCERELLEPTRDADGRLLPERCANQFQLFEDKPLFWDAWDVDIFYQEKGRILVELESLEVVEWGPVRGALRMVRRFGNSRIVQTVSLCSGSTRLDFHTEVDWHEENQLLKVAFPVRINSPRATFEIQYGHVERPTHYNTSWDLARFEVCAQKWVDFSEGDYGVALLNDCKYGHDVHGNVMRLSLLRSPKAPDPEADMGHHQFLYSLLPHAGDLREGEVVENAYAINCPLRVVPLPGNRKGSLPLQRSFFEVDNASVFIEAIKRAEKEENAVIVRLYEAHNTRGMVVLKTVLPVRRAFLTDLLETNLEELPLSVNGEVQLYIQPFEIITVKLLL</sequence>
<evidence type="ECO:0000256" key="5">
    <source>
        <dbReference type="ARBA" id="ARBA00022801"/>
    </source>
</evidence>
<dbReference type="FunFam" id="1.20.1270.50:FF:000004">
    <property type="entry name" value="alpha-mannosidase 2C1 isoform X1"/>
    <property type="match status" value="1"/>
</dbReference>
<dbReference type="Gene3D" id="3.20.110.10">
    <property type="entry name" value="Glycoside hydrolase 38, N terminal domain"/>
    <property type="match status" value="1"/>
</dbReference>
<dbReference type="EMBL" id="HF951689">
    <property type="protein sequence ID" value="CCW34438.1"/>
    <property type="molecule type" value="Genomic_DNA"/>
</dbReference>
<keyword evidence="5 8" id="KW-0378">Hydrolase</keyword>
<dbReference type="eggNOG" id="COG0383">
    <property type="taxonomic scope" value="Bacteria"/>
</dbReference>
<dbReference type="SUPFAM" id="SSF88688">
    <property type="entry name" value="Families 57/38 glycoside transferase middle domain"/>
    <property type="match status" value="1"/>
</dbReference>
<dbReference type="Pfam" id="PF22907">
    <property type="entry name" value="Ams1-like_1st"/>
    <property type="match status" value="1"/>
</dbReference>
<dbReference type="Pfam" id="PF09261">
    <property type="entry name" value="Alpha-mann_mid"/>
    <property type="match status" value="1"/>
</dbReference>
<dbReference type="FunFam" id="3.20.110.10:FF:000002">
    <property type="entry name" value="alpha-mannosidase 2C1 isoform X1"/>
    <property type="match status" value="1"/>
</dbReference>
<dbReference type="STRING" id="454171.CP488_00542"/>
<dbReference type="Gene3D" id="2.60.40.2220">
    <property type="match status" value="1"/>
</dbReference>
<dbReference type="Gene3D" id="1.20.1270.50">
    <property type="entry name" value="Glycoside hydrolase family 38, central domain"/>
    <property type="match status" value="1"/>
</dbReference>
<keyword evidence="9" id="KW-1185">Reference proteome</keyword>
<protein>
    <recommendedName>
        <fullName evidence="3">alpha-mannosidase</fullName>
        <ecNumber evidence="3">3.2.1.24</ecNumber>
    </recommendedName>
</protein>
<dbReference type="PATRIC" id="fig|1303518.3.peg.615"/>
<keyword evidence="4" id="KW-0479">Metal-binding</keyword>
<name>S0EXC3_CHTCT</name>
<dbReference type="GO" id="GO:0006013">
    <property type="term" value="P:mannose metabolic process"/>
    <property type="evidence" value="ECO:0007669"/>
    <property type="project" value="InterPro"/>
</dbReference>